<keyword evidence="4 10" id="KW-0812">Transmembrane</keyword>
<organism evidence="12 13">
    <name type="scientific">Secundilactobacillus malefermentans</name>
    <dbReference type="NCBI Taxonomy" id="176292"/>
    <lineage>
        <taxon>Bacteria</taxon>
        <taxon>Bacillati</taxon>
        <taxon>Bacillota</taxon>
        <taxon>Bacilli</taxon>
        <taxon>Lactobacillales</taxon>
        <taxon>Lactobacillaceae</taxon>
        <taxon>Secundilactobacillus</taxon>
    </lineage>
</organism>
<keyword evidence="3" id="KW-1003">Cell membrane</keyword>
<name>A0A4R5NSE0_9LACO</name>
<feature type="domain" description="Cation/H+ exchanger transmembrane" evidence="11">
    <location>
        <begin position="13"/>
        <end position="290"/>
    </location>
</feature>
<comment type="subcellular location">
    <subcellularLocation>
        <location evidence="1">Cell membrane</location>
        <topology evidence="1">Multi-pass membrane protein</topology>
    </subcellularLocation>
</comment>
<keyword evidence="5 10" id="KW-1133">Transmembrane helix</keyword>
<proteinExistence type="predicted"/>
<evidence type="ECO:0000256" key="10">
    <source>
        <dbReference type="SAM" id="Phobius"/>
    </source>
</evidence>
<keyword evidence="9" id="KW-0739">Sodium transport</keyword>
<feature type="transmembrane region" description="Helical" evidence="10">
    <location>
        <begin position="85"/>
        <end position="107"/>
    </location>
</feature>
<feature type="transmembrane region" description="Helical" evidence="10">
    <location>
        <begin position="272"/>
        <end position="291"/>
    </location>
</feature>
<gene>
    <name evidence="12" type="ORF">C5L31_000444</name>
</gene>
<feature type="transmembrane region" description="Helical" evidence="10">
    <location>
        <begin position="228"/>
        <end position="252"/>
    </location>
</feature>
<dbReference type="PANTHER" id="PTHR10110">
    <property type="entry name" value="SODIUM/HYDROGEN EXCHANGER"/>
    <property type="match status" value="1"/>
</dbReference>
<evidence type="ECO:0000256" key="3">
    <source>
        <dbReference type="ARBA" id="ARBA00022475"/>
    </source>
</evidence>
<dbReference type="GO" id="GO:0051453">
    <property type="term" value="P:regulation of intracellular pH"/>
    <property type="evidence" value="ECO:0007669"/>
    <property type="project" value="TreeGrafter"/>
</dbReference>
<sequence>MTDFFLIALLVIASIITNMIYTWYDKIPLAFYQIGAGLLLSLVPLFSHFTLEPEIFLMAIISPLMFNDGQNADTKSMRGKIGTTFSLSVLLVIASITIAGFLSHSILPTIPLALAFALAAIITPTDAVAVSSITGNLKMPRNVMAALKNESLFNDASGIVAFDLALTAFSTGNFSVFDSLKQFLWVFIGGLIIGVILGAVSVSLRLFLIQQTMNPAAVIIPYNLITPFAIYLIAELFSFSGILAVVAAGLIHGLSQSRLRLFSTQLQMENKTAWQVVENVLNGFVFVLLGGDVTNRLAKYYAW</sequence>
<evidence type="ECO:0000259" key="11">
    <source>
        <dbReference type="Pfam" id="PF00999"/>
    </source>
</evidence>
<feature type="transmembrane region" description="Helical" evidence="10">
    <location>
        <begin position="183"/>
        <end position="208"/>
    </location>
</feature>
<keyword evidence="8 10" id="KW-0472">Membrane</keyword>
<feature type="transmembrane region" description="Helical" evidence="10">
    <location>
        <begin position="5"/>
        <end position="24"/>
    </location>
</feature>
<protein>
    <recommendedName>
        <fullName evidence="11">Cation/H+ exchanger transmembrane domain-containing protein</fullName>
    </recommendedName>
</protein>
<evidence type="ECO:0000256" key="9">
    <source>
        <dbReference type="ARBA" id="ARBA00023201"/>
    </source>
</evidence>
<keyword evidence="7" id="KW-0406">Ion transport</keyword>
<dbReference type="GO" id="GO:0015385">
    <property type="term" value="F:sodium:proton antiporter activity"/>
    <property type="evidence" value="ECO:0007669"/>
    <property type="project" value="InterPro"/>
</dbReference>
<evidence type="ECO:0000256" key="8">
    <source>
        <dbReference type="ARBA" id="ARBA00023136"/>
    </source>
</evidence>
<dbReference type="STRING" id="1122149.FD44_GL001356"/>
<dbReference type="OrthoDB" id="9809206at2"/>
<evidence type="ECO:0000313" key="12">
    <source>
        <dbReference type="EMBL" id="TDG80072.1"/>
    </source>
</evidence>
<evidence type="ECO:0000256" key="7">
    <source>
        <dbReference type="ARBA" id="ARBA00023065"/>
    </source>
</evidence>
<accession>A0A4R5NSE0</accession>
<keyword evidence="6" id="KW-0915">Sodium</keyword>
<feature type="transmembrane region" description="Helical" evidence="10">
    <location>
        <begin position="113"/>
        <end position="135"/>
    </location>
</feature>
<dbReference type="InterPro" id="IPR018422">
    <property type="entry name" value="Cation/H_exchanger_CPA1"/>
</dbReference>
<dbReference type="GO" id="GO:0005886">
    <property type="term" value="C:plasma membrane"/>
    <property type="evidence" value="ECO:0007669"/>
    <property type="project" value="UniProtKB-SubCell"/>
</dbReference>
<dbReference type="GO" id="GO:0098719">
    <property type="term" value="P:sodium ion import across plasma membrane"/>
    <property type="evidence" value="ECO:0007669"/>
    <property type="project" value="TreeGrafter"/>
</dbReference>
<evidence type="ECO:0000256" key="4">
    <source>
        <dbReference type="ARBA" id="ARBA00022692"/>
    </source>
</evidence>
<dbReference type="InterPro" id="IPR006153">
    <property type="entry name" value="Cation/H_exchanger_TM"/>
</dbReference>
<evidence type="ECO:0000256" key="1">
    <source>
        <dbReference type="ARBA" id="ARBA00004651"/>
    </source>
</evidence>
<dbReference type="RefSeq" id="WP_050899331.1">
    <property type="nucleotide sequence ID" value="NZ_PUFO01000013.1"/>
</dbReference>
<reference evidence="12 13" key="1">
    <citation type="journal article" date="2019" name="Appl. Microbiol. Biotechnol.">
        <title>Uncovering carbohydrate metabolism through a genotype-phenotype association study of 56 lactic acid bacteria genomes.</title>
        <authorList>
            <person name="Buron-Moles G."/>
            <person name="Chailyan A."/>
            <person name="Dolejs I."/>
            <person name="Forster J."/>
            <person name="Miks M.H."/>
        </authorList>
    </citation>
    <scope>NUCLEOTIDE SEQUENCE [LARGE SCALE GENOMIC DNA]</scope>
    <source>
        <strain evidence="12 13">ATCC 49373</strain>
    </source>
</reference>
<dbReference type="AlphaFoldDB" id="A0A4R5NSE0"/>
<dbReference type="GO" id="GO:0015386">
    <property type="term" value="F:potassium:proton antiporter activity"/>
    <property type="evidence" value="ECO:0007669"/>
    <property type="project" value="TreeGrafter"/>
</dbReference>
<keyword evidence="13" id="KW-1185">Reference proteome</keyword>
<dbReference type="Pfam" id="PF00999">
    <property type="entry name" value="Na_H_Exchanger"/>
    <property type="match status" value="1"/>
</dbReference>
<evidence type="ECO:0000256" key="6">
    <source>
        <dbReference type="ARBA" id="ARBA00023053"/>
    </source>
</evidence>
<evidence type="ECO:0000256" key="2">
    <source>
        <dbReference type="ARBA" id="ARBA00022448"/>
    </source>
</evidence>
<evidence type="ECO:0000313" key="13">
    <source>
        <dbReference type="Proteomes" id="UP000294854"/>
    </source>
</evidence>
<feature type="transmembrane region" description="Helical" evidence="10">
    <location>
        <begin position="156"/>
        <end position="177"/>
    </location>
</feature>
<evidence type="ECO:0000256" key="5">
    <source>
        <dbReference type="ARBA" id="ARBA00022989"/>
    </source>
</evidence>
<dbReference type="Proteomes" id="UP000294854">
    <property type="component" value="Unassembled WGS sequence"/>
</dbReference>
<dbReference type="Gene3D" id="6.10.140.1330">
    <property type="match status" value="1"/>
</dbReference>
<dbReference type="EMBL" id="PUFO01000013">
    <property type="protein sequence ID" value="TDG80072.1"/>
    <property type="molecule type" value="Genomic_DNA"/>
</dbReference>
<feature type="transmembrane region" description="Helical" evidence="10">
    <location>
        <begin position="30"/>
        <end position="51"/>
    </location>
</feature>
<keyword evidence="2" id="KW-0813">Transport</keyword>
<dbReference type="PANTHER" id="PTHR10110:SF86">
    <property type="entry name" value="SODIUM_HYDROGEN EXCHANGER 7"/>
    <property type="match status" value="1"/>
</dbReference>
<comment type="caution">
    <text evidence="12">The sequence shown here is derived from an EMBL/GenBank/DDBJ whole genome shotgun (WGS) entry which is preliminary data.</text>
</comment>